<sequence>LYCLVPAMNPRMLITFTPKDPNDPTSPLEQCNVNVRVGQAVDVVGQAGKPKTITGF</sequence>
<name>A0A0V0YY65_TRISP</name>
<dbReference type="GO" id="GO:0000502">
    <property type="term" value="C:proteasome complex"/>
    <property type="evidence" value="ECO:0007669"/>
    <property type="project" value="UniProtKB-KW"/>
</dbReference>
<dbReference type="STRING" id="6334.A0A0V0YY65"/>
<feature type="non-terminal residue" evidence="1">
    <location>
        <position position="56"/>
    </location>
</feature>
<evidence type="ECO:0000313" key="2">
    <source>
        <dbReference type="Proteomes" id="UP000054776"/>
    </source>
</evidence>
<accession>A0A0V0YY65</accession>
<protein>
    <submittedName>
        <fullName evidence="1">26S proteasome non-ATPase regulatory subunit 2</fullName>
    </submittedName>
</protein>
<dbReference type="AlphaFoldDB" id="A0A0V0YY65"/>
<evidence type="ECO:0000313" key="1">
    <source>
        <dbReference type="EMBL" id="KRY05051.1"/>
    </source>
</evidence>
<keyword evidence="2" id="KW-1185">Reference proteome</keyword>
<dbReference type="InParanoid" id="A0A0V0YY65"/>
<feature type="non-terminal residue" evidence="1">
    <location>
        <position position="1"/>
    </location>
</feature>
<dbReference type="Proteomes" id="UP000054776">
    <property type="component" value="Unassembled WGS sequence"/>
</dbReference>
<organism evidence="1 2">
    <name type="scientific">Trichinella spiralis</name>
    <name type="common">Trichina worm</name>
    <dbReference type="NCBI Taxonomy" id="6334"/>
    <lineage>
        <taxon>Eukaryota</taxon>
        <taxon>Metazoa</taxon>
        <taxon>Ecdysozoa</taxon>
        <taxon>Nematoda</taxon>
        <taxon>Enoplea</taxon>
        <taxon>Dorylaimia</taxon>
        <taxon>Trichinellida</taxon>
        <taxon>Trichinellidae</taxon>
        <taxon>Trichinella</taxon>
    </lineage>
</organism>
<dbReference type="EMBL" id="JYDH01003886">
    <property type="protein sequence ID" value="KRY05051.1"/>
    <property type="molecule type" value="Genomic_DNA"/>
</dbReference>
<reference evidence="1 2" key="1">
    <citation type="submission" date="2015-01" db="EMBL/GenBank/DDBJ databases">
        <title>Evolution of Trichinella species and genotypes.</title>
        <authorList>
            <person name="Korhonen P.K."/>
            <person name="Edoardo P."/>
            <person name="Giuseppe L.R."/>
            <person name="Gasser R.B."/>
        </authorList>
    </citation>
    <scope>NUCLEOTIDE SEQUENCE [LARGE SCALE GENOMIC DNA]</scope>
    <source>
        <strain evidence="1">ISS3</strain>
    </source>
</reference>
<keyword evidence="1" id="KW-0647">Proteasome</keyword>
<comment type="caution">
    <text evidence="1">The sequence shown here is derived from an EMBL/GenBank/DDBJ whole genome shotgun (WGS) entry which is preliminary data.</text>
</comment>
<gene>
    <name evidence="1" type="primary">Psmd2</name>
    <name evidence="1" type="ORF">T01_5930</name>
</gene>
<proteinExistence type="predicted"/>
<dbReference type="OrthoDB" id="10252509at2759"/>